<dbReference type="AlphaFoldDB" id="A0A2H3I3D7"/>
<accession>A0A2H3I3D7</accession>
<dbReference type="STRING" id="327505.A0A2H3I3D7"/>
<reference evidence="2 3" key="2">
    <citation type="journal article" date="2017" name="Sci. Rep.">
        <title>A mobile pathogenicity chromosome in Fusarium oxysporum for infection of multiple cucurbit species.</title>
        <authorList>
            <person name="van Dam P."/>
            <person name="Fokkens L."/>
            <person name="Ayukawa Y."/>
            <person name="van der Gragt M."/>
            <person name="Ter Horst A."/>
            <person name="Brankovics B."/>
            <person name="Houterman P.M."/>
            <person name="Arie T."/>
            <person name="Rep M."/>
        </authorList>
    </citation>
    <scope>NUCLEOTIDE SEQUENCE [LARGE SCALE GENOMIC DNA]</scope>
    <source>
        <strain evidence="2 3">Forc016</strain>
    </source>
</reference>
<dbReference type="EMBL" id="MABQ02000002">
    <property type="protein sequence ID" value="PCD43882.1"/>
    <property type="molecule type" value="Genomic_DNA"/>
</dbReference>
<organism evidence="2 3">
    <name type="scientific">Fusarium oxysporum f. sp. radicis-cucumerinum</name>
    <dbReference type="NCBI Taxonomy" id="327505"/>
    <lineage>
        <taxon>Eukaryota</taxon>
        <taxon>Fungi</taxon>
        <taxon>Dikarya</taxon>
        <taxon>Ascomycota</taxon>
        <taxon>Pezizomycotina</taxon>
        <taxon>Sordariomycetes</taxon>
        <taxon>Hypocreomycetidae</taxon>
        <taxon>Hypocreales</taxon>
        <taxon>Nectriaceae</taxon>
        <taxon>Fusarium</taxon>
        <taxon>Fusarium oxysporum species complex</taxon>
    </lineage>
</organism>
<evidence type="ECO:0000313" key="3">
    <source>
        <dbReference type="Proteomes" id="UP000219602"/>
    </source>
</evidence>
<protein>
    <submittedName>
        <fullName evidence="2">Uncharacterized protein</fullName>
    </submittedName>
</protein>
<feature type="compositionally biased region" description="Basic residues" evidence="1">
    <location>
        <begin position="21"/>
        <end position="32"/>
    </location>
</feature>
<dbReference type="Proteomes" id="UP000219602">
    <property type="component" value="Chromosome 2"/>
</dbReference>
<proteinExistence type="predicted"/>
<evidence type="ECO:0000313" key="2">
    <source>
        <dbReference type="EMBL" id="PCD43882.1"/>
    </source>
</evidence>
<evidence type="ECO:0000256" key="1">
    <source>
        <dbReference type="SAM" id="MobiDB-lite"/>
    </source>
</evidence>
<reference evidence="2 3" key="1">
    <citation type="journal article" date="2016" name="Environ. Microbiol.">
        <title>Effector profiles distinguish formae speciales of Fusarium oxysporum.</title>
        <authorList>
            <person name="van Dam P."/>
            <person name="Fokkens L."/>
            <person name="Schmidt S.M."/>
            <person name="Linmans J.H."/>
            <person name="Kistler H.C."/>
            <person name="Ma L.J."/>
            <person name="Rep M."/>
        </authorList>
    </citation>
    <scope>NUCLEOTIDE SEQUENCE [LARGE SCALE GENOMIC DNA]</scope>
    <source>
        <strain evidence="2 3">Forc016</strain>
    </source>
</reference>
<sequence length="101" mass="11375">MAAKRDLEDLDEGEVLAPQSKRPKKQGGKTRQHQNSGIDPTWGQKYVFAGNGHTTTIPEGEEDDFEDDSEAMAYLNSVRYILLLCAFVDFAEDRKTVEHIC</sequence>
<comment type="caution">
    <text evidence="2">The sequence shown here is derived from an EMBL/GenBank/DDBJ whole genome shotgun (WGS) entry which is preliminary data.</text>
</comment>
<feature type="region of interest" description="Disordered" evidence="1">
    <location>
        <begin position="1"/>
        <end position="44"/>
    </location>
</feature>
<name>A0A2H3I3D7_FUSOX</name>
<gene>
    <name evidence="2" type="ORF">AU210_002970</name>
</gene>